<reference evidence="2 3" key="1">
    <citation type="submission" date="2019-09" db="EMBL/GenBank/DDBJ databases">
        <authorList>
            <person name="Depoorter E."/>
        </authorList>
    </citation>
    <scope>NUCLEOTIDE SEQUENCE [LARGE SCALE GENOMIC DNA]</scope>
    <source>
        <strain evidence="2">R-71033</strain>
    </source>
</reference>
<dbReference type="EMBL" id="CABVQS010000031">
    <property type="protein sequence ID" value="VWD55378.1"/>
    <property type="molecule type" value="Genomic_DNA"/>
</dbReference>
<dbReference type="AlphaFoldDB" id="A0A6P3BF27"/>
<evidence type="ECO:0000256" key="1">
    <source>
        <dbReference type="SAM" id="SignalP"/>
    </source>
</evidence>
<dbReference type="Proteomes" id="UP000494109">
    <property type="component" value="Unassembled WGS sequence"/>
</dbReference>
<sequence>MRKYLLLVVLVMYAFDASAQFPFSQPPFFGQPKPRFGLGMIFSFPAPSPDESREDASEFCVQAAVSALMRFDDFLVASTSSILPGSPIAPQQLPKVFPAFPGVKHSPTTYYLNRNRCVRGYEALKEVAVDMPTFEHLYAGLMQCEQIYGRERIANHALCVAAIAGAK</sequence>
<name>A0A6P3BF27_9BURK</name>
<proteinExistence type="predicted"/>
<evidence type="ECO:0000313" key="2">
    <source>
        <dbReference type="EMBL" id="VWD55378.1"/>
    </source>
</evidence>
<keyword evidence="1" id="KW-0732">Signal</keyword>
<organism evidence="2 3">
    <name type="scientific">Burkholderia contaminans</name>
    <dbReference type="NCBI Taxonomy" id="488447"/>
    <lineage>
        <taxon>Bacteria</taxon>
        <taxon>Pseudomonadati</taxon>
        <taxon>Pseudomonadota</taxon>
        <taxon>Betaproteobacteria</taxon>
        <taxon>Burkholderiales</taxon>
        <taxon>Burkholderiaceae</taxon>
        <taxon>Burkholderia</taxon>
        <taxon>Burkholderia cepacia complex</taxon>
    </lineage>
</organism>
<feature type="signal peptide" evidence="1">
    <location>
        <begin position="1"/>
        <end position="19"/>
    </location>
</feature>
<evidence type="ECO:0000313" key="3">
    <source>
        <dbReference type="Proteomes" id="UP000494109"/>
    </source>
</evidence>
<protein>
    <submittedName>
        <fullName evidence="2">Uncharacterized protein</fullName>
    </submittedName>
</protein>
<feature type="chain" id="PRO_5026929199" evidence="1">
    <location>
        <begin position="20"/>
        <end position="167"/>
    </location>
</feature>
<accession>A0A6P3BF27</accession>
<dbReference type="RefSeq" id="WP_174947353.1">
    <property type="nucleotide sequence ID" value="NZ_CABVQS010000031.1"/>
</dbReference>
<gene>
    <name evidence="2" type="ORF">BCO71033_05813</name>
</gene>